<keyword evidence="1" id="KW-1133">Transmembrane helix</keyword>
<proteinExistence type="predicted"/>
<comment type="caution">
    <text evidence="2">The sequence shown here is derived from an EMBL/GenBank/DDBJ whole genome shotgun (WGS) entry which is preliminary data.</text>
</comment>
<evidence type="ECO:0000313" key="3">
    <source>
        <dbReference type="Proteomes" id="UP001233999"/>
    </source>
</evidence>
<accession>A0AAD8A159</accession>
<reference evidence="2" key="2">
    <citation type="submission" date="2023-05" db="EMBL/GenBank/DDBJ databases">
        <authorList>
            <person name="Fouks B."/>
        </authorList>
    </citation>
    <scope>NUCLEOTIDE SEQUENCE</scope>
    <source>
        <strain evidence="2">Stay&amp;Tobe</strain>
        <tissue evidence="2">Testes</tissue>
    </source>
</reference>
<evidence type="ECO:0000256" key="1">
    <source>
        <dbReference type="SAM" id="Phobius"/>
    </source>
</evidence>
<protein>
    <submittedName>
        <fullName evidence="2">Uncharacterized protein</fullName>
    </submittedName>
</protein>
<sequence length="244" mass="27395">SLYMSSSVSQNQFFSYSFFLLLENLHSSKIIISSLFNITLFLTFLSSYRKLHSMAGCIPQLEKKPDVSGVCVYERFSTCFLSVLLFCCYISEVGLLYKIMGRLWTISIPMIGVTKLHGAAKTMILRPANSRAFKSPESENRRGSLEIEGSELVQRAGMRLTRPLKIDLSNMRRRIIPGPTAMIRLVHSEVTLNVRVEEIRLQVDAIVVTSGLSDVDLLLGQSALQDDISVQNVVIPSDEDQQLK</sequence>
<evidence type="ECO:0000313" key="2">
    <source>
        <dbReference type="EMBL" id="KAJ9590705.1"/>
    </source>
</evidence>
<keyword evidence="3" id="KW-1185">Reference proteome</keyword>
<keyword evidence="1" id="KW-0472">Membrane</keyword>
<feature type="transmembrane region" description="Helical" evidence="1">
    <location>
        <begin position="30"/>
        <end position="48"/>
    </location>
</feature>
<keyword evidence="1" id="KW-0812">Transmembrane</keyword>
<feature type="non-terminal residue" evidence="2">
    <location>
        <position position="1"/>
    </location>
</feature>
<dbReference type="EMBL" id="JASPKZ010004196">
    <property type="protein sequence ID" value="KAJ9590705.1"/>
    <property type="molecule type" value="Genomic_DNA"/>
</dbReference>
<feature type="non-terminal residue" evidence="2">
    <location>
        <position position="244"/>
    </location>
</feature>
<gene>
    <name evidence="2" type="ORF">L9F63_016221</name>
</gene>
<name>A0AAD8A159_DIPPU</name>
<dbReference type="Proteomes" id="UP001233999">
    <property type="component" value="Unassembled WGS sequence"/>
</dbReference>
<dbReference type="AlphaFoldDB" id="A0AAD8A159"/>
<organism evidence="2 3">
    <name type="scientific">Diploptera punctata</name>
    <name type="common">Pacific beetle cockroach</name>
    <dbReference type="NCBI Taxonomy" id="6984"/>
    <lineage>
        <taxon>Eukaryota</taxon>
        <taxon>Metazoa</taxon>
        <taxon>Ecdysozoa</taxon>
        <taxon>Arthropoda</taxon>
        <taxon>Hexapoda</taxon>
        <taxon>Insecta</taxon>
        <taxon>Pterygota</taxon>
        <taxon>Neoptera</taxon>
        <taxon>Polyneoptera</taxon>
        <taxon>Dictyoptera</taxon>
        <taxon>Blattodea</taxon>
        <taxon>Blaberoidea</taxon>
        <taxon>Blaberidae</taxon>
        <taxon>Diplopterinae</taxon>
        <taxon>Diploptera</taxon>
    </lineage>
</organism>
<reference evidence="2" key="1">
    <citation type="journal article" date="2023" name="IScience">
        <title>Live-bearing cockroach genome reveals convergent evolutionary mechanisms linked to viviparity in insects and beyond.</title>
        <authorList>
            <person name="Fouks B."/>
            <person name="Harrison M.C."/>
            <person name="Mikhailova A.A."/>
            <person name="Marchal E."/>
            <person name="English S."/>
            <person name="Carruthers M."/>
            <person name="Jennings E.C."/>
            <person name="Chiamaka E.L."/>
            <person name="Frigard R.A."/>
            <person name="Pippel M."/>
            <person name="Attardo G.M."/>
            <person name="Benoit J.B."/>
            <person name="Bornberg-Bauer E."/>
            <person name="Tobe S.S."/>
        </authorList>
    </citation>
    <scope>NUCLEOTIDE SEQUENCE</scope>
    <source>
        <strain evidence="2">Stay&amp;Tobe</strain>
    </source>
</reference>